<dbReference type="EMBL" id="MH651187">
    <property type="protein sequence ID" value="AXQ64991.1"/>
    <property type="molecule type" value="Genomic_DNA"/>
</dbReference>
<dbReference type="InterPro" id="IPR056911">
    <property type="entry name" value="Phage_Znf_bind_put"/>
</dbReference>
<protein>
    <recommendedName>
        <fullName evidence="1">DNA-binding phage zinc finger domain-containing protein</fullName>
    </recommendedName>
</protein>
<sequence length="75" mass="8211">MPDRYGDPTPEPRVFVRPKVVNALTVRCSWCKAGVGSRCVVAGTNLVLRRPSFHEARVRAAELAATGDLTRGRMS</sequence>
<proteinExistence type="predicted"/>
<evidence type="ECO:0000313" key="2">
    <source>
        <dbReference type="EMBL" id="AXQ64991.1"/>
    </source>
</evidence>
<reference evidence="3" key="1">
    <citation type="submission" date="2018-07" db="EMBL/GenBank/DDBJ databases">
        <authorList>
            <person name="Blumer L.S."/>
            <person name="Peister A."/>
            <person name="Ashby L.E."/>
            <person name="Bailey J.T."/>
            <person name="Douglas N.T.IV."/>
            <person name="Edwards J.M."/>
            <person name="Farrar A.M."/>
            <person name="Ford C."/>
            <person name="Frazier A.Jr."/>
            <person name="Freeman K.M."/>
            <person name="Hawkins D.A."/>
            <person name="Hoover D."/>
            <person name="Jones M.S."/>
            <person name="Magruder T.J."/>
            <person name="Phipps S.A."/>
            <person name="Ridley T.A."/>
            <person name="Scott S.M."/>
            <person name="Singleton G.II."/>
            <person name="Smith C.P."/>
            <person name="White Q.C."/>
            <person name="Wright J.K."/>
            <person name="Garlena R.A."/>
            <person name="Russell D.A."/>
            <person name="Pope W.H."/>
            <person name="Jacobs-Sera D."/>
            <person name="Hatfull G.F."/>
        </authorList>
    </citation>
    <scope>NUCLEOTIDE SEQUENCE [LARGE SCALE GENOMIC DNA]</scope>
</reference>
<evidence type="ECO:0000259" key="1">
    <source>
        <dbReference type="Pfam" id="PF24623"/>
    </source>
</evidence>
<dbReference type="KEGG" id="vg:55611329"/>
<name>A0A385DZS8_9CAUD</name>
<dbReference type="Pfam" id="PF24623">
    <property type="entry name" value="Phage_zn_bind_8"/>
    <property type="match status" value="1"/>
</dbReference>
<dbReference type="Proteomes" id="UP000262077">
    <property type="component" value="Segment"/>
</dbReference>
<keyword evidence="3" id="KW-1185">Reference proteome</keyword>
<evidence type="ECO:0000313" key="3">
    <source>
        <dbReference type="Proteomes" id="UP000262077"/>
    </source>
</evidence>
<accession>A0A385DZS8</accession>
<feature type="domain" description="DNA-binding phage zinc finger" evidence="1">
    <location>
        <begin position="20"/>
        <end position="66"/>
    </location>
</feature>
<dbReference type="RefSeq" id="YP_009841110.1">
    <property type="nucleotide sequence ID" value="NC_048729.1"/>
</dbReference>
<gene>
    <name evidence="2" type="primary">85</name>
    <name evidence="2" type="ORF">SEA_RENAUD18_85</name>
</gene>
<organism evidence="2 3">
    <name type="scientific">Mycobacterium phage Renaud18</name>
    <dbReference type="NCBI Taxonomy" id="2301701"/>
    <lineage>
        <taxon>Viruses</taxon>
        <taxon>Duplodnaviria</taxon>
        <taxon>Heunggongvirae</taxon>
        <taxon>Uroviricota</taxon>
        <taxon>Caudoviricetes</taxon>
        <taxon>Gracegardnervirinae</taxon>
        <taxon>Thetabobvirus</taxon>
        <taxon>Thetabobvirus renaud18</taxon>
        <taxon>Mycobacterium virus Renaud18</taxon>
    </lineage>
</organism>
<dbReference type="GeneID" id="55611329"/>